<keyword evidence="2" id="KW-1185">Reference proteome</keyword>
<dbReference type="PANTHER" id="PTHR34235:SF4">
    <property type="entry name" value="SLR0291 PROTEIN"/>
    <property type="match status" value="1"/>
</dbReference>
<dbReference type="EMBL" id="NRRV01000034">
    <property type="protein sequence ID" value="MBK1631856.1"/>
    <property type="molecule type" value="Genomic_DNA"/>
</dbReference>
<dbReference type="Pfam" id="PF01724">
    <property type="entry name" value="DUF29"/>
    <property type="match status" value="1"/>
</dbReference>
<evidence type="ECO:0008006" key="3">
    <source>
        <dbReference type="Google" id="ProtNLM"/>
    </source>
</evidence>
<reference evidence="1 2" key="1">
    <citation type="journal article" date="2020" name="Microorganisms">
        <title>Osmotic Adaptation and Compatible Solute Biosynthesis of Phototrophic Bacteria as Revealed from Genome Analyses.</title>
        <authorList>
            <person name="Imhoff J.F."/>
            <person name="Rahn T."/>
            <person name="Kunzel S."/>
            <person name="Keller A."/>
            <person name="Neulinger S.C."/>
        </authorList>
    </citation>
    <scope>NUCLEOTIDE SEQUENCE [LARGE SCALE GENOMIC DNA]</scope>
    <source>
        <strain evidence="1 2">DSM 6210</strain>
    </source>
</reference>
<gene>
    <name evidence="1" type="ORF">CKO31_14140</name>
</gene>
<sequence length="82" mass="9704">MSCRRSRDFHSKALGYDQDYYLWFADQAQLLRAGKWHQLDVQHLAEELEDMGKREKRALRSRTVVLLAHLLDEAFWPNTSLA</sequence>
<evidence type="ECO:0000313" key="2">
    <source>
        <dbReference type="Proteomes" id="UP000748752"/>
    </source>
</evidence>
<dbReference type="Gene3D" id="1.20.1220.20">
    <property type="entry name" value="Uncharcterised protein PF01724"/>
    <property type="match status" value="1"/>
</dbReference>
<dbReference type="Proteomes" id="UP000748752">
    <property type="component" value="Unassembled WGS sequence"/>
</dbReference>
<organism evidence="1 2">
    <name type="scientific">Thiohalocapsa halophila</name>
    <dbReference type="NCBI Taxonomy" id="69359"/>
    <lineage>
        <taxon>Bacteria</taxon>
        <taxon>Pseudomonadati</taxon>
        <taxon>Pseudomonadota</taxon>
        <taxon>Gammaproteobacteria</taxon>
        <taxon>Chromatiales</taxon>
        <taxon>Chromatiaceae</taxon>
        <taxon>Thiohalocapsa</taxon>
    </lineage>
</organism>
<proteinExistence type="predicted"/>
<dbReference type="PANTHER" id="PTHR34235">
    <property type="entry name" value="SLR1203 PROTEIN-RELATED"/>
    <property type="match status" value="1"/>
</dbReference>
<comment type="caution">
    <text evidence="1">The sequence shown here is derived from an EMBL/GenBank/DDBJ whole genome shotgun (WGS) entry which is preliminary data.</text>
</comment>
<dbReference type="RefSeq" id="WP_200238741.1">
    <property type="nucleotide sequence ID" value="NZ_NRRV01000034.1"/>
</dbReference>
<evidence type="ECO:0000313" key="1">
    <source>
        <dbReference type="EMBL" id="MBK1631856.1"/>
    </source>
</evidence>
<name>A0ABS1CKI1_9GAMM</name>
<accession>A0ABS1CKI1</accession>
<dbReference type="InterPro" id="IPR002636">
    <property type="entry name" value="DUF29"/>
</dbReference>
<protein>
    <recommendedName>
        <fullName evidence="3">DUF29 domain-containing protein</fullName>
    </recommendedName>
</protein>